<keyword evidence="3 4" id="KW-0418">Kinase</keyword>
<evidence type="ECO:0000256" key="4">
    <source>
        <dbReference type="RuleBase" id="RU003330"/>
    </source>
</evidence>
<dbReference type="GO" id="GO:0006139">
    <property type="term" value="P:nucleobase-containing compound metabolic process"/>
    <property type="evidence" value="ECO:0007669"/>
    <property type="project" value="InterPro"/>
</dbReference>
<keyword evidence="6" id="KW-1185">Reference proteome</keyword>
<dbReference type="PROSITE" id="PS00113">
    <property type="entry name" value="ADENYLATE_KINASE"/>
    <property type="match status" value="1"/>
</dbReference>
<dbReference type="GO" id="GO:0019205">
    <property type="term" value="F:nucleobase-containing compound kinase activity"/>
    <property type="evidence" value="ECO:0007669"/>
    <property type="project" value="InterPro"/>
</dbReference>
<dbReference type="InterPro" id="IPR027417">
    <property type="entry name" value="P-loop_NTPase"/>
</dbReference>
<evidence type="ECO:0000256" key="1">
    <source>
        <dbReference type="ARBA" id="ARBA00022679"/>
    </source>
</evidence>
<dbReference type="Pfam" id="PF00406">
    <property type="entry name" value="ADK"/>
    <property type="match status" value="1"/>
</dbReference>
<dbReference type="SUPFAM" id="SSF52540">
    <property type="entry name" value="P-loop containing nucleoside triphosphate hydrolases"/>
    <property type="match status" value="1"/>
</dbReference>
<dbReference type="PRINTS" id="PR00094">
    <property type="entry name" value="ADENYLTKNASE"/>
</dbReference>
<evidence type="ECO:0000313" key="5">
    <source>
        <dbReference type="EMBL" id="GET85703.1"/>
    </source>
</evidence>
<dbReference type="InterPro" id="IPR000850">
    <property type="entry name" value="Adenylat/UMP-CMP_kin"/>
</dbReference>
<proteinExistence type="inferred from homology"/>
<keyword evidence="2" id="KW-0547">Nucleotide-binding</keyword>
<name>A0A640K819_LEITA</name>
<comment type="caution">
    <text evidence="5">The sequence shown here is derived from an EMBL/GenBank/DDBJ whole genome shotgun (WGS) entry which is preliminary data.</text>
</comment>
<keyword evidence="1 4" id="KW-0808">Transferase</keyword>
<sequence>MSGEEQQQQQQQHGATPPKVFFILGGPGSGKGTNCARLVADFGYTHFSAGELLREAARSGTGHLAKIGDIIRSGNIVPSEITVELLRQAIADHPNPVGYVIDGFPRKEDQARMFEEGIAKPVGILYYDCSEATMEERLLSRGSNSGEKRDDDAAETIRNRFRVNVQECMPVVEAYKANGRCRVIDANRDRDTVYAETMKIFLEMGEKPLTA</sequence>
<evidence type="ECO:0000256" key="2">
    <source>
        <dbReference type="ARBA" id="ARBA00022741"/>
    </source>
</evidence>
<dbReference type="HAMAP" id="MF_00235">
    <property type="entry name" value="Adenylate_kinase_Adk"/>
    <property type="match status" value="1"/>
</dbReference>
<dbReference type="CDD" id="cd01428">
    <property type="entry name" value="ADK"/>
    <property type="match status" value="1"/>
</dbReference>
<dbReference type="OrthoDB" id="442176at2759"/>
<reference evidence="5" key="1">
    <citation type="submission" date="2019-11" db="EMBL/GenBank/DDBJ databases">
        <title>Leishmania tarentolae CDS.</title>
        <authorList>
            <person name="Goto Y."/>
            <person name="Yamagishi J."/>
        </authorList>
    </citation>
    <scope>NUCLEOTIDE SEQUENCE [LARGE SCALE GENOMIC DNA]</scope>
    <source>
        <strain evidence="5">Parrot Tar II</strain>
    </source>
</reference>
<evidence type="ECO:0000313" key="6">
    <source>
        <dbReference type="Proteomes" id="UP000419144"/>
    </source>
</evidence>
<protein>
    <submittedName>
        <fullName evidence="5">Adenylate kinase, putative</fullName>
    </submittedName>
</protein>
<dbReference type="Proteomes" id="UP000419144">
    <property type="component" value="Unassembled WGS sequence"/>
</dbReference>
<dbReference type="Gene3D" id="3.40.50.300">
    <property type="entry name" value="P-loop containing nucleotide triphosphate hydrolases"/>
    <property type="match status" value="1"/>
</dbReference>
<dbReference type="VEuPathDB" id="TriTrypDB:LtaPh_0409200"/>
<gene>
    <name evidence="5" type="ORF">LtaPh_0409200</name>
</gene>
<evidence type="ECO:0000256" key="3">
    <source>
        <dbReference type="ARBA" id="ARBA00022777"/>
    </source>
</evidence>
<organism evidence="5 6">
    <name type="scientific">Leishmania tarentolae</name>
    <name type="common">Sauroleishmania tarentolae</name>
    <dbReference type="NCBI Taxonomy" id="5689"/>
    <lineage>
        <taxon>Eukaryota</taxon>
        <taxon>Discoba</taxon>
        <taxon>Euglenozoa</taxon>
        <taxon>Kinetoplastea</taxon>
        <taxon>Metakinetoplastina</taxon>
        <taxon>Trypanosomatida</taxon>
        <taxon>Trypanosomatidae</taxon>
        <taxon>Leishmaniinae</taxon>
        <taxon>Leishmania</taxon>
        <taxon>lizard Leishmania</taxon>
    </lineage>
</organism>
<dbReference type="AlphaFoldDB" id="A0A640K819"/>
<dbReference type="GO" id="GO:0005524">
    <property type="term" value="F:ATP binding"/>
    <property type="evidence" value="ECO:0007669"/>
    <property type="project" value="InterPro"/>
</dbReference>
<dbReference type="PANTHER" id="PTHR23359">
    <property type="entry name" value="NUCLEOTIDE KINASE"/>
    <property type="match status" value="1"/>
</dbReference>
<dbReference type="EMBL" id="BLBS01000004">
    <property type="protein sequence ID" value="GET85703.1"/>
    <property type="molecule type" value="Genomic_DNA"/>
</dbReference>
<accession>A0A640K819</accession>
<comment type="similarity">
    <text evidence="4">Belongs to the adenylate kinase family.</text>
</comment>
<dbReference type="InterPro" id="IPR033690">
    <property type="entry name" value="Adenylat_kinase_CS"/>
</dbReference>